<feature type="region of interest" description="Disordered" evidence="2">
    <location>
        <begin position="60"/>
        <end position="110"/>
    </location>
</feature>
<accession>A0A7C9AYX3</accession>
<organism evidence="3">
    <name type="scientific">Opuntia streptacantha</name>
    <name type="common">Prickly pear cactus</name>
    <name type="synonym">Opuntia cardona</name>
    <dbReference type="NCBI Taxonomy" id="393608"/>
    <lineage>
        <taxon>Eukaryota</taxon>
        <taxon>Viridiplantae</taxon>
        <taxon>Streptophyta</taxon>
        <taxon>Embryophyta</taxon>
        <taxon>Tracheophyta</taxon>
        <taxon>Spermatophyta</taxon>
        <taxon>Magnoliopsida</taxon>
        <taxon>eudicotyledons</taxon>
        <taxon>Gunneridae</taxon>
        <taxon>Pentapetalae</taxon>
        <taxon>Caryophyllales</taxon>
        <taxon>Cactineae</taxon>
        <taxon>Cactaceae</taxon>
        <taxon>Opuntioideae</taxon>
        <taxon>Opuntia</taxon>
    </lineage>
</organism>
<reference evidence="3" key="1">
    <citation type="journal article" date="2013" name="J. Plant Res.">
        <title>Effect of fungi and light on seed germination of three Opuntia species from semiarid lands of central Mexico.</title>
        <authorList>
            <person name="Delgado-Sanchez P."/>
            <person name="Jimenez-Bremont J.F."/>
            <person name="Guerrero-Gonzalez Mde L."/>
            <person name="Flores J."/>
        </authorList>
    </citation>
    <scope>NUCLEOTIDE SEQUENCE</scope>
    <source>
        <tissue evidence="3">Cladode</tissue>
    </source>
</reference>
<dbReference type="EMBL" id="GISG01286191">
    <property type="protein sequence ID" value="MBA4680238.1"/>
    <property type="molecule type" value="Transcribed_RNA"/>
</dbReference>
<dbReference type="PROSITE" id="PS51375">
    <property type="entry name" value="PPR"/>
    <property type="match status" value="1"/>
</dbReference>
<feature type="compositionally biased region" description="Basic residues" evidence="2">
    <location>
        <begin position="90"/>
        <end position="110"/>
    </location>
</feature>
<protein>
    <submittedName>
        <fullName evidence="3">Uncharacterized protein</fullName>
    </submittedName>
</protein>
<reference evidence="3" key="2">
    <citation type="submission" date="2020-07" db="EMBL/GenBank/DDBJ databases">
        <authorList>
            <person name="Vera ALvarez R."/>
            <person name="Arias-Moreno D.M."/>
            <person name="Jimenez-Jacinto V."/>
            <person name="Jimenez-Bremont J.F."/>
            <person name="Swaminathan K."/>
            <person name="Moose S.P."/>
            <person name="Guerrero-Gonzalez M.L."/>
            <person name="Marino-Ramirez L."/>
            <person name="Landsman D."/>
            <person name="Rodriguez-Kessler M."/>
            <person name="Delgado-Sanchez P."/>
        </authorList>
    </citation>
    <scope>NUCLEOTIDE SEQUENCE</scope>
    <source>
        <tissue evidence="3">Cladode</tissue>
    </source>
</reference>
<dbReference type="AlphaFoldDB" id="A0A7C9AYX3"/>
<dbReference type="NCBIfam" id="TIGR00756">
    <property type="entry name" value="PPR"/>
    <property type="match status" value="1"/>
</dbReference>
<evidence type="ECO:0000256" key="2">
    <source>
        <dbReference type="SAM" id="MobiDB-lite"/>
    </source>
</evidence>
<name>A0A7C9AYX3_OPUST</name>
<proteinExistence type="predicted"/>
<feature type="repeat" description="PPR" evidence="1">
    <location>
        <begin position="9"/>
        <end position="43"/>
    </location>
</feature>
<dbReference type="InterPro" id="IPR002885">
    <property type="entry name" value="PPR_rpt"/>
</dbReference>
<sequence>MKNSSVGNCGPMYDVLIPKLCRSGDFEKGKELWDEAKEMGISLRCSTDVLDPTITEVFQPKRKDKVLEPADQTKPGTQTLKSKLPGLRNPQKRRSKRKQKGRSKKKAAST</sequence>
<evidence type="ECO:0000256" key="1">
    <source>
        <dbReference type="PROSITE-ProRule" id="PRU00708"/>
    </source>
</evidence>
<evidence type="ECO:0000313" key="3">
    <source>
        <dbReference type="EMBL" id="MBA4680238.1"/>
    </source>
</evidence>